<protein>
    <submittedName>
        <fullName evidence="1">Ubiquitin-like protein ATG12</fullName>
    </submittedName>
</protein>
<reference evidence="1" key="1">
    <citation type="submission" date="2016-01" db="EMBL/GenBank/DDBJ databases">
        <title>Reference transcriptome for the parasite Schistocephalus solidus: insights into the molecular evolution of parasitism.</title>
        <authorList>
            <person name="Hebert F.O."/>
            <person name="Grambauer S."/>
            <person name="Barber I."/>
            <person name="Landry C.R."/>
            <person name="Aubin-Horth N."/>
        </authorList>
    </citation>
    <scope>NUCLEOTIDE SEQUENCE</scope>
</reference>
<gene>
    <name evidence="1" type="primary">ATG12</name>
    <name evidence="1" type="ORF">TR157393</name>
</gene>
<sequence>MPFNCQKQISTGCDLLQKFLYASVNQVLFRLNAYPSASFQSACLFGVPIKVCSNASVRDFILGFTDCLNLYNTGQQELIMRFESTHDSYLVTGNHLVFRFECYALREGQAFSSATWVEYLRQALIRLSLFDTQSFPQLKDSHWDLQTRNWFPSQDLSQLSARFLSCSPTCLLSSLSTTEPTVCPSQHPPYALPSSQYLKTVYSWWSFRIPSTSDEIWPNMST</sequence>
<dbReference type="Gene3D" id="3.30.900.10">
    <property type="entry name" value="HORMA domain"/>
    <property type="match status" value="1"/>
</dbReference>
<proteinExistence type="predicted"/>
<name>A0A0X3PAB9_SCHSO</name>
<dbReference type="EMBL" id="GEEE01016348">
    <property type="protein sequence ID" value="JAP46877.1"/>
    <property type="molecule type" value="Transcribed_RNA"/>
</dbReference>
<dbReference type="AlphaFoldDB" id="A0A0X3PAB9"/>
<dbReference type="SUPFAM" id="SSF56019">
    <property type="entry name" value="The spindle assembly checkpoint protein mad2"/>
    <property type="match status" value="1"/>
</dbReference>
<accession>A0A0X3PAB9</accession>
<organism evidence="1">
    <name type="scientific">Schistocephalus solidus</name>
    <name type="common">Tapeworm</name>
    <dbReference type="NCBI Taxonomy" id="70667"/>
    <lineage>
        <taxon>Eukaryota</taxon>
        <taxon>Metazoa</taxon>
        <taxon>Spiralia</taxon>
        <taxon>Lophotrochozoa</taxon>
        <taxon>Platyhelminthes</taxon>
        <taxon>Cestoda</taxon>
        <taxon>Eucestoda</taxon>
        <taxon>Diphyllobothriidea</taxon>
        <taxon>Diphyllobothriidae</taxon>
        <taxon>Schistocephalus</taxon>
    </lineage>
</organism>
<evidence type="ECO:0000313" key="1">
    <source>
        <dbReference type="EMBL" id="JAP46877.1"/>
    </source>
</evidence>
<dbReference type="InterPro" id="IPR036570">
    <property type="entry name" value="HORMA_dom_sf"/>
</dbReference>